<feature type="domain" description="AlgX/AlgJ SGNH hydrolase-like" evidence="8">
    <location>
        <begin position="167"/>
        <end position="277"/>
    </location>
</feature>
<evidence type="ECO:0000256" key="2">
    <source>
        <dbReference type="ARBA" id="ARBA00005182"/>
    </source>
</evidence>
<evidence type="ECO:0000259" key="8">
    <source>
        <dbReference type="Pfam" id="PF16822"/>
    </source>
</evidence>
<evidence type="ECO:0000256" key="4">
    <source>
        <dbReference type="ARBA" id="ARBA00022729"/>
    </source>
</evidence>
<keyword evidence="5" id="KW-0574">Periplasm</keyword>
<dbReference type="UniPathway" id="UPA00286"/>
<comment type="pathway">
    <text evidence="2">Glycan biosynthesis; alginate biosynthesis.</text>
</comment>
<comment type="subcellular location">
    <subcellularLocation>
        <location evidence="1">Periplasm</location>
    </subcellularLocation>
</comment>
<dbReference type="EMBL" id="CYYR01000005">
    <property type="protein sequence ID" value="CUN67889.1"/>
    <property type="molecule type" value="Genomic_DNA"/>
</dbReference>
<name>A0A173YWM7_9FIRM</name>
<proteinExistence type="predicted"/>
<dbReference type="GO" id="GO:0016740">
    <property type="term" value="F:transferase activity"/>
    <property type="evidence" value="ECO:0007669"/>
    <property type="project" value="UniProtKB-KW"/>
</dbReference>
<gene>
    <name evidence="9" type="ORF">ERS852392_01068</name>
</gene>
<evidence type="ECO:0000256" key="6">
    <source>
        <dbReference type="ARBA" id="ARBA00022841"/>
    </source>
</evidence>
<keyword evidence="7" id="KW-1133">Transmembrane helix</keyword>
<evidence type="ECO:0000256" key="5">
    <source>
        <dbReference type="ARBA" id="ARBA00022764"/>
    </source>
</evidence>
<keyword evidence="7" id="KW-0812">Transmembrane</keyword>
<keyword evidence="7" id="KW-0472">Membrane</keyword>
<sequence length="432" mass="49677">MKKKKLYQILPLVMVGICVAGMCAVGVRIFAKKVMIGKLGIENYVTCALADYNWGDRLERTVTETNETESKPERLKTLEQILKEAPITKEDTEESGSVTFFDQWKSKVVEKENDIEKYCNDKFLLYTGMRSFSRGFDQVMSWDLAYARTNGTTYTLKTGFDYEAVEEKDMSDYADKIIAEANCAKKAGVDFLYVQYPYRVDEESTQVPWGADAYENDNADQVLKLLGKNSVDVLDLREALQEAGWEINTGFYETDGHWTTRSGFQSAGIIADYLNTQYGFQYDTGYFDEANYKVKSYGLNNPSIREKVELFLPDFETDMVVMDAYRDEFYTGSFEEAAFDMSKADTAEYSTVLTAYSASRIRNSYLFEYQNQKITNNQKRILVCSNSFCWHLVPYLALDTDVLDYVYNITPEQMEYYINTLSPDMVLVLDRP</sequence>
<feature type="transmembrane region" description="Helical" evidence="7">
    <location>
        <begin position="6"/>
        <end position="31"/>
    </location>
</feature>
<dbReference type="InterPro" id="IPR031811">
    <property type="entry name" value="ALGX/ALGJ_SGNH-like"/>
</dbReference>
<accession>A0A173YWM7</accession>
<dbReference type="Pfam" id="PF16822">
    <property type="entry name" value="ALGX"/>
    <property type="match status" value="1"/>
</dbReference>
<evidence type="ECO:0000313" key="9">
    <source>
        <dbReference type="EMBL" id="CUN67889.1"/>
    </source>
</evidence>
<evidence type="ECO:0000256" key="3">
    <source>
        <dbReference type="ARBA" id="ARBA00022679"/>
    </source>
</evidence>
<dbReference type="Proteomes" id="UP000095395">
    <property type="component" value="Unassembled WGS sequence"/>
</dbReference>
<reference evidence="9 10" key="1">
    <citation type="submission" date="2015-09" db="EMBL/GenBank/DDBJ databases">
        <authorList>
            <consortium name="Pathogen Informatics"/>
        </authorList>
    </citation>
    <scope>NUCLEOTIDE SEQUENCE [LARGE SCALE GENOMIC DNA]</scope>
    <source>
        <strain evidence="9 10">2789STDY5608835</strain>
    </source>
</reference>
<dbReference type="GO" id="GO:0042597">
    <property type="term" value="C:periplasmic space"/>
    <property type="evidence" value="ECO:0007669"/>
    <property type="project" value="UniProtKB-SubCell"/>
</dbReference>
<evidence type="ECO:0000313" key="10">
    <source>
        <dbReference type="Proteomes" id="UP000095395"/>
    </source>
</evidence>
<protein>
    <recommendedName>
        <fullName evidence="8">AlgX/AlgJ SGNH hydrolase-like domain-containing protein</fullName>
    </recommendedName>
</protein>
<keyword evidence="3" id="KW-0808">Transferase</keyword>
<evidence type="ECO:0000256" key="1">
    <source>
        <dbReference type="ARBA" id="ARBA00004418"/>
    </source>
</evidence>
<dbReference type="RefSeq" id="WP_055301668.1">
    <property type="nucleotide sequence ID" value="NZ_CYYR01000005.1"/>
</dbReference>
<keyword evidence="4" id="KW-0732">Signal</keyword>
<evidence type="ECO:0000256" key="7">
    <source>
        <dbReference type="SAM" id="Phobius"/>
    </source>
</evidence>
<dbReference type="AlphaFoldDB" id="A0A173YWM7"/>
<dbReference type="GO" id="GO:0042121">
    <property type="term" value="P:alginic acid biosynthetic process"/>
    <property type="evidence" value="ECO:0007669"/>
    <property type="project" value="UniProtKB-UniPathway"/>
</dbReference>
<keyword evidence="6" id="KW-0016">Alginate biosynthesis</keyword>
<organism evidence="9 10">
    <name type="scientific">Roseburia inulinivorans</name>
    <dbReference type="NCBI Taxonomy" id="360807"/>
    <lineage>
        <taxon>Bacteria</taxon>
        <taxon>Bacillati</taxon>
        <taxon>Bacillota</taxon>
        <taxon>Clostridia</taxon>
        <taxon>Lachnospirales</taxon>
        <taxon>Lachnospiraceae</taxon>
        <taxon>Roseburia</taxon>
    </lineage>
</organism>